<dbReference type="InterPro" id="IPR014051">
    <property type="entry name" value="Phosphoesterase_HXTX"/>
</dbReference>
<evidence type="ECO:0000256" key="2">
    <source>
        <dbReference type="HAMAP-Rule" id="MF_01940"/>
    </source>
</evidence>
<sequence>MQREPQVAGQALKRLFLALPCTPEQSRTLGRWRSTLGLKHGRPVPVTNFHLTLMFLGEIGAAQLPAICAAMAKVPRPNAPLRIVLDTLALWHRSNVLVLEPSQTPAALRQLVYALHQALLPFGIEDSLREFRPHLTLVHDYPGDVPESSEAPALRLNIEHFTLFESTRGQYTPIAQWPLMGSNR</sequence>
<dbReference type="AlphaFoldDB" id="A0A6B3NNM5"/>
<comment type="caution">
    <text evidence="5">The sequence shown here is derived from an EMBL/GenBank/DDBJ whole genome shotgun (WGS) entry which is preliminary data.</text>
</comment>
<keyword evidence="7" id="KW-1185">Reference proteome</keyword>
<evidence type="ECO:0000256" key="1">
    <source>
        <dbReference type="ARBA" id="ARBA00022801"/>
    </source>
</evidence>
<dbReference type="InterPro" id="IPR004175">
    <property type="entry name" value="RNA_CPDase"/>
</dbReference>
<protein>
    <recommendedName>
        <fullName evidence="2">RNA 2',3'-cyclic phosphodiesterase</fullName>
        <shortName evidence="2">RNA 2',3'-CPDase</shortName>
        <ecNumber evidence="2">3.1.4.58</ecNumber>
    </recommendedName>
</protein>
<accession>A0A6B3NNM5</accession>
<evidence type="ECO:0000259" key="3">
    <source>
        <dbReference type="Pfam" id="PF02834"/>
    </source>
</evidence>
<dbReference type="Pfam" id="PF02834">
    <property type="entry name" value="LigT_PEase"/>
    <property type="match status" value="2"/>
</dbReference>
<dbReference type="GO" id="GO:0004113">
    <property type="term" value="F:2',3'-cyclic-nucleotide 3'-phosphodiesterase activity"/>
    <property type="evidence" value="ECO:0007669"/>
    <property type="project" value="InterPro"/>
</dbReference>
<feature type="active site" description="Proton donor" evidence="2">
    <location>
        <position position="50"/>
    </location>
</feature>
<evidence type="ECO:0000313" key="5">
    <source>
        <dbReference type="EMBL" id="NER63709.1"/>
    </source>
</evidence>
<dbReference type="RefSeq" id="WP_163942921.1">
    <property type="nucleotide sequence ID" value="NZ_JAAHBU010000084.1"/>
</dbReference>
<comment type="function">
    <text evidence="2">Hydrolyzes RNA 2',3'-cyclic phosphodiester to an RNA 2'-phosphomonoester.</text>
</comment>
<keyword evidence="1 2" id="KW-0378">Hydrolase</keyword>
<feature type="domain" description="Phosphoesterase HXTX" evidence="3">
    <location>
        <begin position="100"/>
        <end position="174"/>
    </location>
</feature>
<evidence type="ECO:0000313" key="6">
    <source>
        <dbReference type="Proteomes" id="UP000480410"/>
    </source>
</evidence>
<comment type="catalytic activity">
    <reaction evidence="2">
        <text>a 3'-end 2',3'-cyclophospho-ribonucleotide-RNA + H2O = a 3'-end 2'-phospho-ribonucleotide-RNA + H(+)</text>
        <dbReference type="Rhea" id="RHEA:11828"/>
        <dbReference type="Rhea" id="RHEA-COMP:10464"/>
        <dbReference type="Rhea" id="RHEA-COMP:17353"/>
        <dbReference type="ChEBI" id="CHEBI:15377"/>
        <dbReference type="ChEBI" id="CHEBI:15378"/>
        <dbReference type="ChEBI" id="CHEBI:83064"/>
        <dbReference type="ChEBI" id="CHEBI:173113"/>
        <dbReference type="EC" id="3.1.4.58"/>
    </reaction>
</comment>
<feature type="domain" description="Phosphoesterase HXTX" evidence="3">
    <location>
        <begin position="21"/>
        <end position="97"/>
    </location>
</feature>
<evidence type="ECO:0000313" key="7">
    <source>
        <dbReference type="Proteomes" id="UP000482634"/>
    </source>
</evidence>
<organism evidence="5 7">
    <name type="scientific">Pseudomonas brassicae</name>
    <dbReference type="NCBI Taxonomy" id="2708063"/>
    <lineage>
        <taxon>Bacteria</taxon>
        <taxon>Pseudomonadati</taxon>
        <taxon>Pseudomonadota</taxon>
        <taxon>Gammaproteobacteria</taxon>
        <taxon>Pseudomonadales</taxon>
        <taxon>Pseudomonadaceae</taxon>
        <taxon>Pseudomonas</taxon>
    </lineage>
</organism>
<dbReference type="PANTHER" id="PTHR35561">
    <property type="entry name" value="RNA 2',3'-CYCLIC PHOSPHODIESTERASE"/>
    <property type="match status" value="1"/>
</dbReference>
<dbReference type="GO" id="GO:0008664">
    <property type="term" value="F:RNA 2',3'-cyclic 3'-phosphodiesterase activity"/>
    <property type="evidence" value="ECO:0007669"/>
    <property type="project" value="UniProtKB-EC"/>
</dbReference>
<dbReference type="PANTHER" id="PTHR35561:SF1">
    <property type="entry name" value="RNA 2',3'-CYCLIC PHOSPHODIESTERASE"/>
    <property type="match status" value="1"/>
</dbReference>
<evidence type="ECO:0000313" key="4">
    <source>
        <dbReference type="EMBL" id="NER59585.1"/>
    </source>
</evidence>
<feature type="active site" description="Proton acceptor" evidence="2">
    <location>
        <position position="134"/>
    </location>
</feature>
<name>A0A6B3NNM5_9PSED</name>
<comment type="similarity">
    <text evidence="2">Belongs to the 2H phosphoesterase superfamily. ThpR family.</text>
</comment>
<dbReference type="EC" id="3.1.4.58" evidence="2"/>
<dbReference type="SUPFAM" id="SSF55144">
    <property type="entry name" value="LigT-like"/>
    <property type="match status" value="1"/>
</dbReference>
<reference evidence="6 7" key="1">
    <citation type="submission" date="2020-02" db="EMBL/GenBank/DDBJ databases">
        <title>Broccoli isolated Pseudomonas sp.</title>
        <authorList>
            <person name="Fujikawa T."/>
            <person name="Sawada H."/>
        </authorList>
    </citation>
    <scope>NUCLEOTIDE SEQUENCE [LARGE SCALE GENOMIC DNA]</scope>
    <source>
        <strain evidence="5 7">MAFF212427</strain>
        <strain evidence="4 6">MAFF212428</strain>
    </source>
</reference>
<dbReference type="Proteomes" id="UP000482634">
    <property type="component" value="Unassembled WGS sequence"/>
</dbReference>
<dbReference type="Proteomes" id="UP000480410">
    <property type="component" value="Unassembled WGS sequence"/>
</dbReference>
<dbReference type="EMBL" id="JAAHBU010000084">
    <property type="protein sequence ID" value="NER63709.1"/>
    <property type="molecule type" value="Genomic_DNA"/>
</dbReference>
<accession>A0A6M0CPX1</accession>
<feature type="short sequence motif" description="HXTX 2" evidence="2">
    <location>
        <begin position="134"/>
        <end position="137"/>
    </location>
</feature>
<feature type="short sequence motif" description="HXTX 1" evidence="2">
    <location>
        <begin position="50"/>
        <end position="53"/>
    </location>
</feature>
<dbReference type="InterPro" id="IPR009097">
    <property type="entry name" value="Cyclic_Pdiesterase"/>
</dbReference>
<proteinExistence type="inferred from homology"/>
<dbReference type="Gene3D" id="3.90.1140.10">
    <property type="entry name" value="Cyclic phosphodiesterase"/>
    <property type="match status" value="1"/>
</dbReference>
<gene>
    <name evidence="5" type="primary">thpR</name>
    <name evidence="4" type="ORF">G3435_05445</name>
    <name evidence="5" type="ORF">G3436_07145</name>
</gene>
<dbReference type="HAMAP" id="MF_01940">
    <property type="entry name" value="RNA_CPDase"/>
    <property type="match status" value="1"/>
</dbReference>
<dbReference type="EMBL" id="JAAHBV010000094">
    <property type="protein sequence ID" value="NER59585.1"/>
    <property type="molecule type" value="Genomic_DNA"/>
</dbReference>
<dbReference type="NCBIfam" id="TIGR02258">
    <property type="entry name" value="2_5_ligase"/>
    <property type="match status" value="1"/>
</dbReference>